<organism evidence="2">
    <name type="scientific">Lygus hesperus</name>
    <name type="common">Western plant bug</name>
    <dbReference type="NCBI Taxonomy" id="30085"/>
    <lineage>
        <taxon>Eukaryota</taxon>
        <taxon>Metazoa</taxon>
        <taxon>Ecdysozoa</taxon>
        <taxon>Arthropoda</taxon>
        <taxon>Hexapoda</taxon>
        <taxon>Insecta</taxon>
        <taxon>Pterygota</taxon>
        <taxon>Neoptera</taxon>
        <taxon>Paraneoptera</taxon>
        <taxon>Hemiptera</taxon>
        <taxon>Heteroptera</taxon>
        <taxon>Panheteroptera</taxon>
        <taxon>Cimicomorpha</taxon>
        <taxon>Miridae</taxon>
        <taxon>Mirini</taxon>
        <taxon>Lygus</taxon>
    </lineage>
</organism>
<evidence type="ECO:0000313" key="3">
    <source>
        <dbReference type="EMBL" id="JAG40250.1"/>
    </source>
</evidence>
<evidence type="ECO:0000256" key="1">
    <source>
        <dbReference type="SAM" id="SignalP"/>
    </source>
</evidence>
<reference evidence="2" key="2">
    <citation type="submission" date="2014-07" db="EMBL/GenBank/DDBJ databases">
        <authorList>
            <person name="Hull J."/>
        </authorList>
    </citation>
    <scope>NUCLEOTIDE SEQUENCE</scope>
</reference>
<accession>A0A0A9ZA61</accession>
<feature type="signal peptide" evidence="1">
    <location>
        <begin position="1"/>
        <end position="19"/>
    </location>
</feature>
<reference evidence="2" key="1">
    <citation type="journal article" date="2014" name="PLoS ONE">
        <title>Transcriptome-Based Identification of ABC Transporters in the Western Tarnished Plant Bug Lygus hesperus.</title>
        <authorList>
            <person name="Hull J.J."/>
            <person name="Chaney K."/>
            <person name="Geib S.M."/>
            <person name="Fabrick J.A."/>
            <person name="Brent C.S."/>
            <person name="Walsh D."/>
            <person name="Lavine L.C."/>
        </authorList>
    </citation>
    <scope>NUCLEOTIDE SEQUENCE</scope>
</reference>
<sequence>MCGALPVYLRCSSWACCTATLCVSFVEWSPAPPPVVATVAGMWTPQHPQLLVCTVVVPWLVVQYPPSPSLSCTHPTSAATTPTLQTLCGRRSCYCVAVSGIRWLSTTTGIPPPPPTPPPPPLVGG</sequence>
<evidence type="ECO:0008006" key="4">
    <source>
        <dbReference type="Google" id="ProtNLM"/>
    </source>
</evidence>
<name>A0A0A9ZA61_LYGHE</name>
<protein>
    <recommendedName>
        <fullName evidence="4">Secreted protein</fullName>
    </recommendedName>
</protein>
<gene>
    <name evidence="2" type="ORF">CM83_31361</name>
    <name evidence="3" type="ORF">CM83_31370</name>
</gene>
<dbReference type="AlphaFoldDB" id="A0A0A9ZA61"/>
<dbReference type="EMBL" id="GBHO01003354">
    <property type="protein sequence ID" value="JAG40250.1"/>
    <property type="molecule type" value="Transcribed_RNA"/>
</dbReference>
<keyword evidence="1" id="KW-0732">Signal</keyword>
<proteinExistence type="predicted"/>
<dbReference type="EMBL" id="GBHO01003356">
    <property type="protein sequence ID" value="JAG40248.1"/>
    <property type="molecule type" value="Transcribed_RNA"/>
</dbReference>
<evidence type="ECO:0000313" key="2">
    <source>
        <dbReference type="EMBL" id="JAG40248.1"/>
    </source>
</evidence>
<feature type="chain" id="PRO_5007390045" description="Secreted protein" evidence="1">
    <location>
        <begin position="20"/>
        <end position="125"/>
    </location>
</feature>